<gene>
    <name evidence="2" type="ORF">Pcinc_017965</name>
</gene>
<proteinExistence type="predicted"/>
<reference evidence="2" key="1">
    <citation type="submission" date="2023-10" db="EMBL/GenBank/DDBJ databases">
        <title>Genome assemblies of two species of porcelain crab, Petrolisthes cinctipes and Petrolisthes manimaculis (Anomura: Porcellanidae).</title>
        <authorList>
            <person name="Angst P."/>
        </authorList>
    </citation>
    <scope>NUCLEOTIDE SEQUENCE</scope>
    <source>
        <strain evidence="2">PB745_01</strain>
        <tissue evidence="2">Gill</tissue>
    </source>
</reference>
<protein>
    <submittedName>
        <fullName evidence="2">Uncharacterized protein</fullName>
    </submittedName>
</protein>
<keyword evidence="3" id="KW-1185">Reference proteome</keyword>
<dbReference type="AlphaFoldDB" id="A0AAE1KJV8"/>
<organism evidence="2 3">
    <name type="scientific">Petrolisthes cinctipes</name>
    <name type="common">Flat porcelain crab</name>
    <dbReference type="NCBI Taxonomy" id="88211"/>
    <lineage>
        <taxon>Eukaryota</taxon>
        <taxon>Metazoa</taxon>
        <taxon>Ecdysozoa</taxon>
        <taxon>Arthropoda</taxon>
        <taxon>Crustacea</taxon>
        <taxon>Multicrustacea</taxon>
        <taxon>Malacostraca</taxon>
        <taxon>Eumalacostraca</taxon>
        <taxon>Eucarida</taxon>
        <taxon>Decapoda</taxon>
        <taxon>Pleocyemata</taxon>
        <taxon>Anomura</taxon>
        <taxon>Galatheoidea</taxon>
        <taxon>Porcellanidae</taxon>
        <taxon>Petrolisthes</taxon>
    </lineage>
</organism>
<comment type="caution">
    <text evidence="2">The sequence shown here is derived from an EMBL/GenBank/DDBJ whole genome shotgun (WGS) entry which is preliminary data.</text>
</comment>
<name>A0AAE1KJV8_PETCI</name>
<dbReference type="Proteomes" id="UP001286313">
    <property type="component" value="Unassembled WGS sequence"/>
</dbReference>
<sequence length="72" mass="8317">MKEMLWDETGSDTRTQPPWNMHNNEFEGMVTSQCLPRHGQSKYSCDVQWDLTWTSLEISSSELPSFSTRTCG</sequence>
<evidence type="ECO:0000313" key="3">
    <source>
        <dbReference type="Proteomes" id="UP001286313"/>
    </source>
</evidence>
<feature type="compositionally biased region" description="Polar residues" evidence="1">
    <location>
        <begin position="12"/>
        <end position="21"/>
    </location>
</feature>
<evidence type="ECO:0000256" key="1">
    <source>
        <dbReference type="SAM" id="MobiDB-lite"/>
    </source>
</evidence>
<dbReference type="EMBL" id="JAWQEG010001695">
    <property type="protein sequence ID" value="KAK3877311.1"/>
    <property type="molecule type" value="Genomic_DNA"/>
</dbReference>
<evidence type="ECO:0000313" key="2">
    <source>
        <dbReference type="EMBL" id="KAK3877311.1"/>
    </source>
</evidence>
<feature type="region of interest" description="Disordered" evidence="1">
    <location>
        <begin position="1"/>
        <end position="21"/>
    </location>
</feature>
<accession>A0AAE1KJV8</accession>